<sequence>MPFSNTEEVTQLTVKQLLGSDDTYLIPMYQRNYAWEKGEITQLIQDIIDYMPEQRPYYIGSLVVFRRQADRSARHTVFETIDGQQRLTTLSLLTSYLKNNGSANTAWYRDAKIHFESRPLSKKTFDTITNRHFHKEPSDALKPEEINTGITNGYRLIGEALDLAFKNSPEKLQHFERFLFEQVQVMRIQVPDDTDLNHYFEIMNSRGEQLEKHEVLKAKLLEVLNQEPDDAIKESSKRTLHLVWESCANMEKYAQSGFSPKLRNELFGDQKWDELQPKNFEQLCQTVAQHSEESSADESKALSYIIANPVKERTTTEDGDDTPDRFNSVINFPNFLLHILRISVNEGTQAHTDNDVPLDDKRLIQLFEEHILKAEAPLERSRKFIFNLLKGKHLFDHYIIKREFLKGSDSWSLKRYKWNKGDSRNSLGKSSYVNTFDGGDDQLNRSLLMLLSAFHVSTPTMVYKHWLNAALNYLFSNESDVIASEYLTHMEGVARAFVFDRYLVKGEGASYYEMIYRRKGKPQRDPGTLSAGDISPQMRFTKIKNNLVFNYLDYLLWQKYRNDNSQKQIANYEFTFRSSVEHYYPQTPMEGVKDMSDDPSLHYFGNLCLISHSKNSRLSNFSPAAKKDYYAQNSIDSPKQHLMMQFDNWDKAAILEHEEEMISTLLNTDTAAS</sequence>
<dbReference type="PANTHER" id="PTHR35149">
    <property type="entry name" value="SLL5132 PROTEIN"/>
    <property type="match status" value="1"/>
</dbReference>
<evidence type="ECO:0000259" key="2">
    <source>
        <dbReference type="Pfam" id="PF07510"/>
    </source>
</evidence>
<name>A0A6B3L048_9BACT</name>
<keyword evidence="4" id="KW-1185">Reference proteome</keyword>
<dbReference type="Pfam" id="PF07510">
    <property type="entry name" value="GmrSD_C"/>
    <property type="match status" value="1"/>
</dbReference>
<evidence type="ECO:0000313" key="4">
    <source>
        <dbReference type="Proteomes" id="UP000475117"/>
    </source>
</evidence>
<evidence type="ECO:0000313" key="3">
    <source>
        <dbReference type="EMBL" id="QQL43716.1"/>
    </source>
</evidence>
<evidence type="ECO:0000259" key="1">
    <source>
        <dbReference type="Pfam" id="PF03235"/>
    </source>
</evidence>
<dbReference type="InterPro" id="IPR004919">
    <property type="entry name" value="GmrSD_N"/>
</dbReference>
<accession>A0A6B3L048</accession>
<dbReference type="PANTHER" id="PTHR35149:SF1">
    <property type="entry name" value="DUF5655 DOMAIN-CONTAINING PROTEIN"/>
    <property type="match status" value="1"/>
</dbReference>
<dbReference type="AlphaFoldDB" id="A0A6B3L048"/>
<dbReference type="InterPro" id="IPR011089">
    <property type="entry name" value="GmrSD_C"/>
</dbReference>
<reference evidence="3 4" key="1">
    <citation type="submission" date="2020-12" db="EMBL/GenBank/DDBJ databases">
        <title>Sulforoseuscoccus oceanibium gen. nov., sp. nov., a representative of the phylum Verrucomicrobia with special cytoplasmic membrane, and proposal of Sulforoseuscoccusaceae fam. nov.</title>
        <authorList>
            <person name="Xi F."/>
        </authorList>
    </citation>
    <scope>NUCLEOTIDE SEQUENCE [LARGE SCALE GENOMIC DNA]</scope>
    <source>
        <strain evidence="3 4">T37</strain>
    </source>
</reference>
<gene>
    <name evidence="3" type="ORF">G3M56_007330</name>
</gene>
<feature type="domain" description="GmrSD restriction endonucleases N-terminal" evidence="1">
    <location>
        <begin position="14"/>
        <end position="221"/>
    </location>
</feature>
<protein>
    <submittedName>
        <fullName evidence="3">DUF262 domain-containing protein</fullName>
    </submittedName>
</protein>
<dbReference type="RefSeq" id="WP_164361601.1">
    <property type="nucleotide sequence ID" value="NZ_CP066776.1"/>
</dbReference>
<organism evidence="3 4">
    <name type="scientific">Sulfuriroseicoccus oceanibius</name>
    <dbReference type="NCBI Taxonomy" id="2707525"/>
    <lineage>
        <taxon>Bacteria</taxon>
        <taxon>Pseudomonadati</taxon>
        <taxon>Verrucomicrobiota</taxon>
        <taxon>Verrucomicrobiia</taxon>
        <taxon>Verrucomicrobiales</taxon>
        <taxon>Verrucomicrobiaceae</taxon>
        <taxon>Sulfuriroseicoccus</taxon>
    </lineage>
</organism>
<dbReference type="Pfam" id="PF03235">
    <property type="entry name" value="GmrSD_N"/>
    <property type="match status" value="1"/>
</dbReference>
<proteinExistence type="predicted"/>
<dbReference type="EMBL" id="CP066776">
    <property type="protein sequence ID" value="QQL43716.1"/>
    <property type="molecule type" value="Genomic_DNA"/>
</dbReference>
<dbReference type="KEGG" id="soa:G3M56_007330"/>
<dbReference type="Proteomes" id="UP000475117">
    <property type="component" value="Chromosome"/>
</dbReference>
<feature type="domain" description="GmrSD restriction endonucleases C-terminal" evidence="2">
    <location>
        <begin position="545"/>
        <end position="662"/>
    </location>
</feature>